<feature type="repeat" description="WD" evidence="3">
    <location>
        <begin position="1309"/>
        <end position="1350"/>
    </location>
</feature>
<feature type="repeat" description="WD" evidence="3">
    <location>
        <begin position="1116"/>
        <end position="1144"/>
    </location>
</feature>
<feature type="compositionally biased region" description="Polar residues" evidence="4">
    <location>
        <begin position="619"/>
        <end position="629"/>
    </location>
</feature>
<dbReference type="SMART" id="SM00320">
    <property type="entry name" value="WD40"/>
    <property type="match status" value="14"/>
</dbReference>
<feature type="repeat" description="WD" evidence="3">
    <location>
        <begin position="1395"/>
        <end position="1436"/>
    </location>
</feature>
<evidence type="ECO:0000256" key="3">
    <source>
        <dbReference type="PROSITE-ProRule" id="PRU00221"/>
    </source>
</evidence>
<evidence type="ECO:0000313" key="7">
    <source>
        <dbReference type="Proteomes" id="UP000027195"/>
    </source>
</evidence>
<feature type="repeat" description="WD" evidence="3">
    <location>
        <begin position="1266"/>
        <end position="1307"/>
    </location>
</feature>
<dbReference type="InterPro" id="IPR036322">
    <property type="entry name" value="WD40_repeat_dom_sf"/>
</dbReference>
<reference evidence="7" key="1">
    <citation type="journal article" date="2014" name="Proc. Natl. Acad. Sci. U.S.A.">
        <title>Extensive sampling of basidiomycete genomes demonstrates inadequacy of the white-rot/brown-rot paradigm for wood decay fungi.</title>
        <authorList>
            <person name="Riley R."/>
            <person name="Salamov A.A."/>
            <person name="Brown D.W."/>
            <person name="Nagy L.G."/>
            <person name="Floudas D."/>
            <person name="Held B.W."/>
            <person name="Levasseur A."/>
            <person name="Lombard V."/>
            <person name="Morin E."/>
            <person name="Otillar R."/>
            <person name="Lindquist E.A."/>
            <person name="Sun H."/>
            <person name="LaButti K.M."/>
            <person name="Schmutz J."/>
            <person name="Jabbour D."/>
            <person name="Luo H."/>
            <person name="Baker S.E."/>
            <person name="Pisabarro A.G."/>
            <person name="Walton J.D."/>
            <person name="Blanchette R.A."/>
            <person name="Henrissat B."/>
            <person name="Martin F."/>
            <person name="Cullen D."/>
            <person name="Hibbett D.S."/>
            <person name="Grigoriev I.V."/>
        </authorList>
    </citation>
    <scope>NUCLEOTIDE SEQUENCE [LARGE SCALE GENOMIC DNA]</scope>
    <source>
        <strain evidence="7">FD-172 SS1</strain>
    </source>
</reference>
<evidence type="ECO:0000256" key="1">
    <source>
        <dbReference type="ARBA" id="ARBA00022574"/>
    </source>
</evidence>
<protein>
    <recommendedName>
        <fullName evidence="5">Nephrocystin 3-like N-terminal domain-containing protein</fullName>
    </recommendedName>
</protein>
<keyword evidence="1 3" id="KW-0853">WD repeat</keyword>
<feature type="repeat" description="WD" evidence="3">
    <location>
        <begin position="1037"/>
        <end position="1078"/>
    </location>
</feature>
<dbReference type="PROSITE" id="PS00678">
    <property type="entry name" value="WD_REPEATS_1"/>
    <property type="match status" value="11"/>
</dbReference>
<evidence type="ECO:0000313" key="6">
    <source>
        <dbReference type="EMBL" id="KDQ11747.1"/>
    </source>
</evidence>
<sequence>MSTPPLAGPSIPGSNGLPVDVIIESIELDYEDNPTQPISVKVFLDDREYEELPAIGGGQPRIWTTKIACGIRASSRITIKVHKIRKVFKCRDRAMEMNVTGQDALQHCANSALPLERDMPDGAGRLRVKFKLPESPRDLSAELRVAVDQVPAKTVLGYLGEARGIVEGILKLASAASKVNGTAEAVVAGINVIYEYLAQQDQVHRNTSDLIDRMLKMLRQVKVVKERARLESLKDAISEILQLTEQVLVFVSRYKDQKLPSRLWSLGDAKDKVIGLTRRFEDAERAFDRSVQVQAIVIMFTAEEERLLKKLKPVAYPRAAYNPERVCLSGTRTRLLDDIQRWAMDEASPSSLLWITGHPGAGKSSIASSIADELDAAGALGASFFCKRDDKDLHDPQRIIPTLVHQLTEVHKAYGKAVAEVLRETPRSGSVINDRDFENIVQRPLPNIQGPSHTSSLVIIVDALDECDGEEDCLRLVSRLVAMSKLVKWLKIIVTSRNLLYIRTRLDKDAPVRENRNLNDETPFDDILRVIKHLLEGVGPDDDPTWPGDSTVRQLARRADGLFIWAKVACALLKQAAESSVREKRLKELLASSMADDPARRLPALYERAIRESFATGESLATSETSSPSKHPLTGDDNDQVIRTVLGAIVVARIPLSESALAALLRSRDGDIKVPEVVQKLQSVLYVNRAKGGTIRVCHTSFRDFLVDSKYCPSNFYVDQVLHNKWLVHACLRTMSQELRFNICNLESSHLLNAEVHNLTTRVENMISSELEYSCLFWADHLSTIPKGTGSEVMPLLHNFFFQPSVLYWMEVLSLLGKLSVGSSELLHVMSWVQDAQDNISKMAADAYRFLHVFYQPISQSTPHLYVSALPFAPKNSMLKQCFLQSFTNVIEVTHGYIPNWTSLLHLLKGHTRGVTSVAYSPDGHYVVSGSADCTICIWDADSGLAVGQPLQGHAQQVRSVAYSPSGHHIVSGSADCTIRIWDAKGGLAVGEPLQGHTGRVNSVAYSPSGHHIVSGSDDYTICIWDAKSGLVVGQPLQGHTSWIRSVVYSPSGHHIVSSSEDCTVRIWDADSGLAVGQPQGHTLWVTSVAYSPSGHHIVSASADCTICIWDAENWVQSVAYSPDGHHIVSGSADCTIRIWDAQSVVYSPDGHYIVSGSVDHTICIWDAESGLAVSQPLKEHESTKVMCVAYSPDGHYIASAALDDHTIHIWDAESGLAVGEPLQGHNTGGISVAYSPDGHYIVSGAEGGTICIWDANSGLAMDQPLQRHTDWVISVAYSPDGHYIVSGSHDHTICIWDAKSGLPVGEPLQGHTDWVQSVAYSPDGHHIVSGSADYTIRIWDAQSGLTVGKPLQGHTGRVNSVAYSPDGHYIVSGSIDCTICIWDAESGLAVGEPLQGHTDKVISVAYSPDGHQIASASDDCTICIWDAESGLAIGESLQGHMGYATSVAYSPDGHCIVSGSWDGTIRIWSTENGLVVAEPLQENTISLGHIQHAAQTAASDSENHTLRDLYNPKVTSTLPKGPAQRVNDFLPLFNPVQVEEGMKNGWVQAPNQGLLLWIPHDLRFATFRQHHAQLLSIPQDAQNHGVTYNSSKFVHGVQWVEVKTS</sequence>
<gene>
    <name evidence="6" type="ORF">BOTBODRAFT_162584</name>
</gene>
<feature type="repeat" description="WD" evidence="3">
    <location>
        <begin position="1145"/>
        <end position="1176"/>
    </location>
</feature>
<accession>A0A067MIN7</accession>
<dbReference type="STRING" id="930990.A0A067MIN7"/>
<dbReference type="Gene3D" id="2.130.10.10">
    <property type="entry name" value="YVTN repeat-like/Quinoprotein amine dehydrogenase"/>
    <property type="match status" value="6"/>
</dbReference>
<dbReference type="SUPFAM" id="SSF50978">
    <property type="entry name" value="WD40 repeat-like"/>
    <property type="match status" value="1"/>
</dbReference>
<feature type="repeat" description="WD" evidence="3">
    <location>
        <begin position="994"/>
        <end position="1035"/>
    </location>
</feature>
<evidence type="ECO:0000259" key="5">
    <source>
        <dbReference type="Pfam" id="PF24883"/>
    </source>
</evidence>
<dbReference type="PANTHER" id="PTHR19879:SF9">
    <property type="entry name" value="TRANSCRIPTION INITIATION FACTOR TFIID SUBUNIT 5"/>
    <property type="match status" value="1"/>
</dbReference>
<dbReference type="InterPro" id="IPR019775">
    <property type="entry name" value="WD40_repeat_CS"/>
</dbReference>
<dbReference type="SUPFAM" id="SSF52540">
    <property type="entry name" value="P-loop containing nucleoside triphosphate hydrolases"/>
    <property type="match status" value="1"/>
</dbReference>
<dbReference type="InterPro" id="IPR027417">
    <property type="entry name" value="P-loop_NTPase"/>
</dbReference>
<keyword evidence="7" id="KW-1185">Reference proteome</keyword>
<dbReference type="InterPro" id="IPR056884">
    <property type="entry name" value="NPHP3-like_N"/>
</dbReference>
<dbReference type="InterPro" id="IPR015943">
    <property type="entry name" value="WD40/YVTN_repeat-like_dom_sf"/>
</dbReference>
<evidence type="ECO:0000256" key="2">
    <source>
        <dbReference type="ARBA" id="ARBA00022737"/>
    </source>
</evidence>
<dbReference type="Gene3D" id="3.40.50.300">
    <property type="entry name" value="P-loop containing nucleotide triphosphate hydrolases"/>
    <property type="match status" value="1"/>
</dbReference>
<dbReference type="Proteomes" id="UP000027195">
    <property type="component" value="Unassembled WGS sequence"/>
</dbReference>
<name>A0A067MIN7_BOTB1</name>
<feature type="repeat" description="WD" evidence="3">
    <location>
        <begin position="951"/>
        <end position="992"/>
    </location>
</feature>
<feature type="repeat" description="WD" evidence="3">
    <location>
        <begin position="908"/>
        <end position="949"/>
    </location>
</feature>
<dbReference type="InterPro" id="IPR020472">
    <property type="entry name" value="WD40_PAC1"/>
</dbReference>
<feature type="repeat" description="WD" evidence="3">
    <location>
        <begin position="1079"/>
        <end position="1114"/>
    </location>
</feature>
<organism evidence="6 7">
    <name type="scientific">Botryobasidium botryosum (strain FD-172 SS1)</name>
    <dbReference type="NCBI Taxonomy" id="930990"/>
    <lineage>
        <taxon>Eukaryota</taxon>
        <taxon>Fungi</taxon>
        <taxon>Dikarya</taxon>
        <taxon>Basidiomycota</taxon>
        <taxon>Agaricomycotina</taxon>
        <taxon>Agaricomycetes</taxon>
        <taxon>Cantharellales</taxon>
        <taxon>Botryobasidiaceae</taxon>
        <taxon>Botryobasidium</taxon>
    </lineage>
</organism>
<dbReference type="PROSITE" id="PS50294">
    <property type="entry name" value="WD_REPEATS_REGION"/>
    <property type="match status" value="12"/>
</dbReference>
<dbReference type="InParanoid" id="A0A067MIN7"/>
<feature type="repeat" description="WD" evidence="3">
    <location>
        <begin position="1223"/>
        <end position="1264"/>
    </location>
</feature>
<dbReference type="PRINTS" id="PR00320">
    <property type="entry name" value="GPROTEINBRPT"/>
</dbReference>
<dbReference type="InterPro" id="IPR011047">
    <property type="entry name" value="Quinoprotein_ADH-like_sf"/>
</dbReference>
<dbReference type="PANTHER" id="PTHR19879">
    <property type="entry name" value="TRANSCRIPTION INITIATION FACTOR TFIID"/>
    <property type="match status" value="1"/>
</dbReference>
<feature type="region of interest" description="Disordered" evidence="4">
    <location>
        <begin position="617"/>
        <end position="636"/>
    </location>
</feature>
<dbReference type="SUPFAM" id="SSF50998">
    <property type="entry name" value="Quinoprotein alcohol dehydrogenase-like"/>
    <property type="match status" value="1"/>
</dbReference>
<dbReference type="InterPro" id="IPR001680">
    <property type="entry name" value="WD40_rpt"/>
</dbReference>
<keyword evidence="2" id="KW-0677">Repeat</keyword>
<dbReference type="PROSITE" id="PS50082">
    <property type="entry name" value="WD_REPEATS_2"/>
    <property type="match status" value="13"/>
</dbReference>
<feature type="repeat" description="WD" evidence="3">
    <location>
        <begin position="1438"/>
        <end position="1479"/>
    </location>
</feature>
<dbReference type="CDD" id="cd00200">
    <property type="entry name" value="WD40"/>
    <property type="match status" value="2"/>
</dbReference>
<dbReference type="Pfam" id="PF00400">
    <property type="entry name" value="WD40"/>
    <property type="match status" value="14"/>
</dbReference>
<dbReference type="EMBL" id="KL198056">
    <property type="protein sequence ID" value="KDQ11747.1"/>
    <property type="molecule type" value="Genomic_DNA"/>
</dbReference>
<proteinExistence type="predicted"/>
<dbReference type="OrthoDB" id="538223at2759"/>
<feature type="repeat" description="WD" evidence="3">
    <location>
        <begin position="1352"/>
        <end position="1393"/>
    </location>
</feature>
<evidence type="ECO:0000256" key="4">
    <source>
        <dbReference type="SAM" id="MobiDB-lite"/>
    </source>
</evidence>
<feature type="domain" description="Nephrocystin 3-like N-terminal" evidence="5">
    <location>
        <begin position="331"/>
        <end position="497"/>
    </location>
</feature>
<dbReference type="Pfam" id="PF24883">
    <property type="entry name" value="NPHP3_N"/>
    <property type="match status" value="1"/>
</dbReference>
<dbReference type="HOGENOM" id="CLU_000288_6_3_1"/>